<gene>
    <name evidence="3" type="ORF">J8F10_10585</name>
</gene>
<dbReference type="Proteomes" id="UP000676565">
    <property type="component" value="Unassembled WGS sequence"/>
</dbReference>
<protein>
    <submittedName>
        <fullName evidence="3">PQQ-binding-like beta-propeller repeat protein</fullName>
    </submittedName>
</protein>
<dbReference type="PANTHER" id="PTHR34512">
    <property type="entry name" value="CELL SURFACE PROTEIN"/>
    <property type="match status" value="1"/>
</dbReference>
<dbReference type="InterPro" id="IPR015943">
    <property type="entry name" value="WD40/YVTN_repeat-like_dom_sf"/>
</dbReference>
<sequence length="432" mass="47382">MSRFLAVVALVLSVALPLHAADWPTFLGPTRDGVSTEKGIITPWPAKGLKKVWECELGIGFAPPVTADGRLFHADRFGDNVRLTAREAATGKPLWKYEYPTEYKDIYGYDPGPRACPVVDGDRVYLYGPDGVLCCLNVATGKEVWKVETRAKYFFHQNFFGAGSVPVIDGDLLILPVGGSVKGPRPVDFRMVKPNGTGLVAFDKKTGAEKYATGDELASYSSPVITTLNGKKTGLYFGRGGLMGFDPQTGKSEFYYPWRARLEESVNASNPVVVGDKVLLTECYGVGSALIDLKGGKPKEVWTDKEKDAGDQSLMCHWNTPIHVNGFVYGSSGRHTEDSDIRCVELATGDVKWRQRRTKRCSLTLVDGHLISLSEYGDLALIKVNATKYEEVSKYEVPGLEYPCWAAPVVSNGLLYVRGKEKLIALELIPAK</sequence>
<feature type="domain" description="Pyrrolo-quinoline quinone repeat" evidence="2">
    <location>
        <begin position="192"/>
        <end position="355"/>
    </location>
</feature>
<reference evidence="3 4" key="1">
    <citation type="submission" date="2021-04" db="EMBL/GenBank/DDBJ databases">
        <authorList>
            <person name="Ivanova A."/>
        </authorList>
    </citation>
    <scope>NUCLEOTIDE SEQUENCE [LARGE SCALE GENOMIC DNA]</scope>
    <source>
        <strain evidence="3 4">G18</strain>
    </source>
</reference>
<dbReference type="Pfam" id="PF13360">
    <property type="entry name" value="PQQ_2"/>
    <property type="match status" value="2"/>
</dbReference>
<dbReference type="Gene3D" id="2.130.10.10">
    <property type="entry name" value="YVTN repeat-like/Quinoprotein amine dehydrogenase"/>
    <property type="match status" value="2"/>
</dbReference>
<evidence type="ECO:0000259" key="2">
    <source>
        <dbReference type="Pfam" id="PF13360"/>
    </source>
</evidence>
<accession>A0ABS5BPT6</accession>
<feature type="domain" description="Pyrrolo-quinoline quinone repeat" evidence="2">
    <location>
        <begin position="50"/>
        <end position="179"/>
    </location>
</feature>
<proteinExistence type="predicted"/>
<evidence type="ECO:0000313" key="3">
    <source>
        <dbReference type="EMBL" id="MBP3955728.1"/>
    </source>
</evidence>
<dbReference type="SUPFAM" id="SSF50998">
    <property type="entry name" value="Quinoprotein alcohol dehydrogenase-like"/>
    <property type="match status" value="1"/>
</dbReference>
<evidence type="ECO:0000313" key="4">
    <source>
        <dbReference type="Proteomes" id="UP000676565"/>
    </source>
</evidence>
<comment type="caution">
    <text evidence="3">The sequence shown here is derived from an EMBL/GenBank/DDBJ whole genome shotgun (WGS) entry which is preliminary data.</text>
</comment>
<organism evidence="3 4">
    <name type="scientific">Gemmata palustris</name>
    <dbReference type="NCBI Taxonomy" id="2822762"/>
    <lineage>
        <taxon>Bacteria</taxon>
        <taxon>Pseudomonadati</taxon>
        <taxon>Planctomycetota</taxon>
        <taxon>Planctomycetia</taxon>
        <taxon>Gemmatales</taxon>
        <taxon>Gemmataceae</taxon>
        <taxon>Gemmata</taxon>
    </lineage>
</organism>
<dbReference type="InterPro" id="IPR011047">
    <property type="entry name" value="Quinoprotein_ADH-like_sf"/>
</dbReference>
<dbReference type="EMBL" id="JAGKQQ010000001">
    <property type="protein sequence ID" value="MBP3955728.1"/>
    <property type="molecule type" value="Genomic_DNA"/>
</dbReference>
<dbReference type="InterPro" id="IPR002372">
    <property type="entry name" value="PQQ_rpt_dom"/>
</dbReference>
<keyword evidence="1" id="KW-0732">Signal</keyword>
<feature type="chain" id="PRO_5045953596" evidence="1">
    <location>
        <begin position="21"/>
        <end position="432"/>
    </location>
</feature>
<feature type="signal peptide" evidence="1">
    <location>
        <begin position="1"/>
        <end position="20"/>
    </location>
</feature>
<name>A0ABS5BPT6_9BACT</name>
<evidence type="ECO:0000256" key="1">
    <source>
        <dbReference type="SAM" id="SignalP"/>
    </source>
</evidence>
<dbReference type="RefSeq" id="WP_210653793.1">
    <property type="nucleotide sequence ID" value="NZ_JAGKQQ010000001.1"/>
</dbReference>
<dbReference type="PANTHER" id="PTHR34512:SF30">
    <property type="entry name" value="OUTER MEMBRANE PROTEIN ASSEMBLY FACTOR BAMB"/>
    <property type="match status" value="1"/>
</dbReference>
<keyword evidence="4" id="KW-1185">Reference proteome</keyword>